<dbReference type="Proteomes" id="UP000032748">
    <property type="component" value="Chromosome"/>
</dbReference>
<evidence type="ECO:0000256" key="1">
    <source>
        <dbReference type="SAM" id="MobiDB-lite"/>
    </source>
</evidence>
<dbReference type="PATRIC" id="fig|587753.10.peg.3257"/>
<dbReference type="EMBL" id="CP011110">
    <property type="protein sequence ID" value="AKA24716.1"/>
    <property type="molecule type" value="Genomic_DNA"/>
</dbReference>
<gene>
    <name evidence="2" type="ORF">PCL1606_32650</name>
</gene>
<dbReference type="AlphaFoldDB" id="A0A0D5Y098"/>
<dbReference type="KEGG" id="pcz:PCL1606_32650"/>
<organism evidence="2 3">
    <name type="scientific">Pseudomonas chlororaphis</name>
    <dbReference type="NCBI Taxonomy" id="587753"/>
    <lineage>
        <taxon>Bacteria</taxon>
        <taxon>Pseudomonadati</taxon>
        <taxon>Pseudomonadota</taxon>
        <taxon>Gammaproteobacteria</taxon>
        <taxon>Pseudomonadales</taxon>
        <taxon>Pseudomonadaceae</taxon>
        <taxon>Pseudomonas</taxon>
    </lineage>
</organism>
<feature type="region of interest" description="Disordered" evidence="1">
    <location>
        <begin position="1"/>
        <end position="22"/>
    </location>
</feature>
<protein>
    <submittedName>
        <fullName evidence="2">Uncharacterized protein</fullName>
    </submittedName>
</protein>
<name>A0A0D5Y098_9PSED</name>
<accession>A0A0D5Y098</accession>
<reference evidence="2 3" key="1">
    <citation type="journal article" date="2015" name="Mol. Plant Microbe Interact.">
        <title>Comparative Genomic Analysis of Pseudomonas chlororaphis PCL1606 Reveals New Insight into Antifungal Compounds Involved in Biocontrol.</title>
        <authorList>
            <person name="Calderon C.E."/>
            <person name="Ramos C."/>
            <person name="de Vicente A."/>
            <person name="Cazorla F.M."/>
        </authorList>
    </citation>
    <scope>NUCLEOTIDE SEQUENCE [LARGE SCALE GENOMIC DNA]</scope>
    <source>
        <strain evidence="2 3">PCL1606</strain>
    </source>
</reference>
<proteinExistence type="predicted"/>
<sequence length="39" mass="4344">MLRTVESSDETKQAQKNGINTDQIFMPACTAQRPADTVF</sequence>
<evidence type="ECO:0000313" key="3">
    <source>
        <dbReference type="Proteomes" id="UP000032748"/>
    </source>
</evidence>
<evidence type="ECO:0000313" key="2">
    <source>
        <dbReference type="EMBL" id="AKA24716.1"/>
    </source>
</evidence>